<evidence type="ECO:0000313" key="2">
    <source>
        <dbReference type="EMBL" id="VDK87874.1"/>
    </source>
</evidence>
<accession>A0A3P6VD19</accession>
<dbReference type="AlphaFoldDB" id="A0A3P6VD19"/>
<proteinExistence type="predicted"/>
<evidence type="ECO:0000256" key="1">
    <source>
        <dbReference type="SAM" id="MobiDB-lite"/>
    </source>
</evidence>
<reference evidence="2 3" key="1">
    <citation type="submission" date="2018-11" db="EMBL/GenBank/DDBJ databases">
        <authorList>
            <consortium name="Pathogen Informatics"/>
        </authorList>
    </citation>
    <scope>NUCLEOTIDE SEQUENCE [LARGE SCALE GENOMIC DNA]</scope>
</reference>
<dbReference type="EMBL" id="UYRU01044833">
    <property type="protein sequence ID" value="VDK87874.1"/>
    <property type="molecule type" value="Genomic_DNA"/>
</dbReference>
<name>A0A3P6VD19_DIBLA</name>
<feature type="compositionally biased region" description="Polar residues" evidence="1">
    <location>
        <begin position="242"/>
        <end position="253"/>
    </location>
</feature>
<feature type="region of interest" description="Disordered" evidence="1">
    <location>
        <begin position="66"/>
        <end position="119"/>
    </location>
</feature>
<dbReference type="Proteomes" id="UP000281553">
    <property type="component" value="Unassembled WGS sequence"/>
</dbReference>
<feature type="compositionally biased region" description="Basic and acidic residues" evidence="1">
    <location>
        <begin position="88"/>
        <end position="104"/>
    </location>
</feature>
<gene>
    <name evidence="2" type="ORF">DILT_LOCUS4095</name>
</gene>
<feature type="region of interest" description="Disordered" evidence="1">
    <location>
        <begin position="232"/>
        <end position="253"/>
    </location>
</feature>
<keyword evidence="3" id="KW-1185">Reference proteome</keyword>
<feature type="compositionally biased region" description="Acidic residues" evidence="1">
    <location>
        <begin position="67"/>
        <end position="80"/>
    </location>
</feature>
<evidence type="ECO:0000313" key="3">
    <source>
        <dbReference type="Proteomes" id="UP000281553"/>
    </source>
</evidence>
<organism evidence="2 3">
    <name type="scientific">Dibothriocephalus latus</name>
    <name type="common">Fish tapeworm</name>
    <name type="synonym">Diphyllobothrium latum</name>
    <dbReference type="NCBI Taxonomy" id="60516"/>
    <lineage>
        <taxon>Eukaryota</taxon>
        <taxon>Metazoa</taxon>
        <taxon>Spiralia</taxon>
        <taxon>Lophotrochozoa</taxon>
        <taxon>Platyhelminthes</taxon>
        <taxon>Cestoda</taxon>
        <taxon>Eucestoda</taxon>
        <taxon>Diphyllobothriidea</taxon>
        <taxon>Diphyllobothriidae</taxon>
        <taxon>Dibothriocephalus</taxon>
    </lineage>
</organism>
<sequence length="321" mass="36001">MTNSKCHTCSNNATARSKAAFCTLCKQWVHIKWAKIAPEIYEVLKKYDSERLFPFFSTYKISFGDKDEADTNTDSQEEAPEQGSDQSEIEKTDSASNEQNDRKKALLSSNVPESEEVNAETLVDHDSKELSAIIPKMLDPSGGRVSMVQLFRLGAKPTEGGRPRPLKAAFKSEQTPKLLLTRGWRFKDLGDQDTGQRELIALADNLEKPGPPTQHNGQHDTGRLQEYSRLGRYHSRRPRNPRTINFGGTQGSGTTMDVQKSIHVLVHAVIPVWIVRLVPVYEKRDDQYRICTTAGVKNGARSEGLTYPEGCETLDLFALEF</sequence>
<protein>
    <submittedName>
        <fullName evidence="2">Uncharacterized protein</fullName>
    </submittedName>
</protein>